<dbReference type="PANTHER" id="PTHR46142:SF13">
    <property type="entry name" value="LACTOYLGLUTATHIONE LYASE_GLYOXALASE I FAMILY PROTEIN"/>
    <property type="match status" value="1"/>
</dbReference>
<sequence length="203" mass="22970">MGLQKSMEEVSQQKKLPLVSLNHVSYLCRSVADSVKFYEDVLGFILIKRPSSFKFEGAWLFNYGFGIHLLECNKPEDVPRKKGPINPKTNHISFQSADVCQVVRKLEEMNIEYVTAVVEEGGIKVDQLFFHDPDGYMVEICNCDNLPVLPISCPLKRQIKSEKIITKLPSGCRNNGAGRFRCGEGVEDQMMEGLVKDMMDISF</sequence>
<dbReference type="InterPro" id="IPR004360">
    <property type="entry name" value="Glyas_Fos-R_dOase_dom"/>
</dbReference>
<dbReference type="InterPro" id="IPR037523">
    <property type="entry name" value="VOC_core"/>
</dbReference>
<keyword evidence="2" id="KW-0223">Dioxygenase</keyword>
<evidence type="ECO:0000259" key="1">
    <source>
        <dbReference type="PROSITE" id="PS51819"/>
    </source>
</evidence>
<protein>
    <submittedName>
        <fullName evidence="2">Glyoxalase/bleomycin resistance protein/dioxygenase</fullName>
    </submittedName>
</protein>
<dbReference type="GO" id="GO:0051213">
    <property type="term" value="F:dioxygenase activity"/>
    <property type="evidence" value="ECO:0007669"/>
    <property type="project" value="UniProtKB-KW"/>
</dbReference>
<feature type="domain" description="VOC" evidence="1">
    <location>
        <begin position="20"/>
        <end position="143"/>
    </location>
</feature>
<gene>
    <name evidence="2" type="ORF">ZOSMA_259G00010</name>
</gene>
<dbReference type="EMBL" id="LFYR01000888">
    <property type="protein sequence ID" value="KMZ67780.1"/>
    <property type="molecule type" value="Genomic_DNA"/>
</dbReference>
<dbReference type="OrthoDB" id="16820at2759"/>
<dbReference type="InterPro" id="IPR029068">
    <property type="entry name" value="Glyas_Bleomycin-R_OHBP_Dase"/>
</dbReference>
<dbReference type="Proteomes" id="UP000036987">
    <property type="component" value="Unassembled WGS sequence"/>
</dbReference>
<reference evidence="3" key="1">
    <citation type="journal article" date="2016" name="Nature">
        <title>The genome of the seagrass Zostera marina reveals angiosperm adaptation to the sea.</title>
        <authorList>
            <person name="Olsen J.L."/>
            <person name="Rouze P."/>
            <person name="Verhelst B."/>
            <person name="Lin Y.-C."/>
            <person name="Bayer T."/>
            <person name="Collen J."/>
            <person name="Dattolo E."/>
            <person name="De Paoli E."/>
            <person name="Dittami S."/>
            <person name="Maumus F."/>
            <person name="Michel G."/>
            <person name="Kersting A."/>
            <person name="Lauritano C."/>
            <person name="Lohaus R."/>
            <person name="Toepel M."/>
            <person name="Tonon T."/>
            <person name="Vanneste K."/>
            <person name="Amirebrahimi M."/>
            <person name="Brakel J."/>
            <person name="Bostroem C."/>
            <person name="Chovatia M."/>
            <person name="Grimwood J."/>
            <person name="Jenkins J.W."/>
            <person name="Jueterbock A."/>
            <person name="Mraz A."/>
            <person name="Stam W.T."/>
            <person name="Tice H."/>
            <person name="Bornberg-Bauer E."/>
            <person name="Green P.J."/>
            <person name="Pearson G.A."/>
            <person name="Procaccini G."/>
            <person name="Duarte C.M."/>
            <person name="Schmutz J."/>
            <person name="Reusch T.B.H."/>
            <person name="Van de Peer Y."/>
        </authorList>
    </citation>
    <scope>NUCLEOTIDE SEQUENCE [LARGE SCALE GENOMIC DNA]</scope>
    <source>
        <strain evidence="3">cv. Finnish</strain>
    </source>
</reference>
<organism evidence="2 3">
    <name type="scientific">Zostera marina</name>
    <name type="common">Eelgrass</name>
    <dbReference type="NCBI Taxonomy" id="29655"/>
    <lineage>
        <taxon>Eukaryota</taxon>
        <taxon>Viridiplantae</taxon>
        <taxon>Streptophyta</taxon>
        <taxon>Embryophyta</taxon>
        <taxon>Tracheophyta</taxon>
        <taxon>Spermatophyta</taxon>
        <taxon>Magnoliopsida</taxon>
        <taxon>Liliopsida</taxon>
        <taxon>Zosteraceae</taxon>
        <taxon>Zostera</taxon>
    </lineage>
</organism>
<dbReference type="PROSITE" id="PS51819">
    <property type="entry name" value="VOC"/>
    <property type="match status" value="1"/>
</dbReference>
<evidence type="ECO:0000313" key="2">
    <source>
        <dbReference type="EMBL" id="KMZ67780.1"/>
    </source>
</evidence>
<comment type="caution">
    <text evidence="2">The sequence shown here is derived from an EMBL/GenBank/DDBJ whole genome shotgun (WGS) entry which is preliminary data.</text>
</comment>
<keyword evidence="3" id="KW-1185">Reference proteome</keyword>
<dbReference type="PANTHER" id="PTHR46142">
    <property type="match status" value="1"/>
</dbReference>
<name>A0A0K9PHS7_ZOSMR</name>
<dbReference type="CDD" id="cd07245">
    <property type="entry name" value="VOC_like"/>
    <property type="match status" value="1"/>
</dbReference>
<dbReference type="AlphaFoldDB" id="A0A0K9PHS7"/>
<keyword evidence="2" id="KW-0560">Oxidoreductase</keyword>
<dbReference type="OMA" id="EEISCEC"/>
<dbReference type="SUPFAM" id="SSF54593">
    <property type="entry name" value="Glyoxalase/Bleomycin resistance protein/Dihydroxybiphenyl dioxygenase"/>
    <property type="match status" value="1"/>
</dbReference>
<dbReference type="Pfam" id="PF00903">
    <property type="entry name" value="Glyoxalase"/>
    <property type="match status" value="1"/>
</dbReference>
<accession>A0A0K9PHS7</accession>
<proteinExistence type="predicted"/>
<dbReference type="Gene3D" id="3.10.180.10">
    <property type="entry name" value="2,3-Dihydroxybiphenyl 1,2-Dioxygenase, domain 1"/>
    <property type="match status" value="1"/>
</dbReference>
<evidence type="ECO:0000313" key="3">
    <source>
        <dbReference type="Proteomes" id="UP000036987"/>
    </source>
</evidence>